<dbReference type="InterPro" id="IPR036264">
    <property type="entry name" value="Bact_exopeptidase_dim_dom"/>
</dbReference>
<dbReference type="EMBL" id="PFAP01000011">
    <property type="protein sequence ID" value="PIR94312.1"/>
    <property type="molecule type" value="Genomic_DNA"/>
</dbReference>
<gene>
    <name evidence="4" type="ORF">COT97_02375</name>
</gene>
<dbReference type="PANTHER" id="PTHR42994">
    <property type="entry name" value="PEPTIDASE T"/>
    <property type="match status" value="1"/>
</dbReference>
<organism evidence="4 5">
    <name type="scientific">Candidatus Falkowbacteria bacterium CG10_big_fil_rev_8_21_14_0_10_39_11</name>
    <dbReference type="NCBI Taxonomy" id="1974565"/>
    <lineage>
        <taxon>Bacteria</taxon>
        <taxon>Candidatus Falkowiibacteriota</taxon>
    </lineage>
</organism>
<comment type="cofactor">
    <cofactor evidence="1">
        <name>Zn(2+)</name>
        <dbReference type="ChEBI" id="CHEBI:29105"/>
    </cofactor>
</comment>
<dbReference type="PANTHER" id="PTHR42994:SF2">
    <property type="entry name" value="PEPTIDASE"/>
    <property type="match status" value="1"/>
</dbReference>
<evidence type="ECO:0000259" key="3">
    <source>
        <dbReference type="Pfam" id="PF07687"/>
    </source>
</evidence>
<comment type="caution">
    <text evidence="4">The sequence shown here is derived from an EMBL/GenBank/DDBJ whole genome shotgun (WGS) entry which is preliminary data.</text>
</comment>
<dbReference type="Proteomes" id="UP000229901">
    <property type="component" value="Unassembled WGS sequence"/>
</dbReference>
<evidence type="ECO:0000256" key="1">
    <source>
        <dbReference type="ARBA" id="ARBA00001947"/>
    </source>
</evidence>
<sequence length="357" mass="39082">MARLLMIRLQQLGLQVHTDDYGNVVAFLDGENAAGEPLVLCGHMDTVDVVENGQDEIVVNVGEEKITSDGQTIIGADNKDSVAAILEMVEIIIEKKLKHRPLELVFTREEEAISVGAKKFNFSLLTGKECVISDMSQAYGKVVRSAPYCIQVDVQFEGKECHAKEPEKGVNAFVAACEFVTLLSATEIEASVRMNIAAGIGGVKDFSSKSDISIESISKANRNTVPGMGNVFIQLRGLVNEHGDKTVEQIQEVSQKVAEKFGCKVVVNVNKLADCYVLDEQGNLMLKIFDVFRAQGVEPSYFDSNGGSDANIFNNMGIETAVISSAHRNNHQVTEYVIIEDLVKLADFYLRLVTKVD</sequence>
<dbReference type="SUPFAM" id="SSF55031">
    <property type="entry name" value="Bacterial exopeptidase dimerisation domain"/>
    <property type="match status" value="1"/>
</dbReference>
<dbReference type="GO" id="GO:0016787">
    <property type="term" value="F:hydrolase activity"/>
    <property type="evidence" value="ECO:0007669"/>
    <property type="project" value="InterPro"/>
</dbReference>
<dbReference type="InterPro" id="IPR002933">
    <property type="entry name" value="Peptidase_M20"/>
</dbReference>
<accession>A0A2H0V5H5</accession>
<dbReference type="Pfam" id="PF07687">
    <property type="entry name" value="M20_dimer"/>
    <property type="match status" value="1"/>
</dbReference>
<dbReference type="Gene3D" id="3.40.630.10">
    <property type="entry name" value="Zn peptidases"/>
    <property type="match status" value="1"/>
</dbReference>
<proteinExistence type="predicted"/>
<protein>
    <recommendedName>
        <fullName evidence="3">Peptidase M20 dimerisation domain-containing protein</fullName>
    </recommendedName>
</protein>
<dbReference type="SUPFAM" id="SSF53187">
    <property type="entry name" value="Zn-dependent exopeptidases"/>
    <property type="match status" value="1"/>
</dbReference>
<dbReference type="AlphaFoldDB" id="A0A2H0V5H5"/>
<evidence type="ECO:0000313" key="4">
    <source>
        <dbReference type="EMBL" id="PIR94312.1"/>
    </source>
</evidence>
<dbReference type="Pfam" id="PF01546">
    <property type="entry name" value="Peptidase_M20"/>
    <property type="match status" value="1"/>
</dbReference>
<reference evidence="5" key="1">
    <citation type="submission" date="2017-09" db="EMBL/GenBank/DDBJ databases">
        <title>Depth-based differentiation of microbial function through sediment-hosted aquifers and enrichment of novel symbionts in the deep terrestrial subsurface.</title>
        <authorList>
            <person name="Probst A.J."/>
            <person name="Ladd B."/>
            <person name="Jarett J.K."/>
            <person name="Geller-Mcgrath D.E."/>
            <person name="Sieber C.M.K."/>
            <person name="Emerson J.B."/>
            <person name="Anantharaman K."/>
            <person name="Thomas B.C."/>
            <person name="Malmstrom R."/>
            <person name="Stieglmeier M."/>
            <person name="Klingl A."/>
            <person name="Woyke T."/>
            <person name="Ryan C.M."/>
            <person name="Banfield J.F."/>
        </authorList>
    </citation>
    <scope>NUCLEOTIDE SEQUENCE [LARGE SCALE GENOMIC DNA]</scope>
</reference>
<dbReference type="InterPro" id="IPR011650">
    <property type="entry name" value="Peptidase_M20_dimer"/>
</dbReference>
<dbReference type="Gene3D" id="3.30.70.360">
    <property type="match status" value="1"/>
</dbReference>
<keyword evidence="2" id="KW-0862">Zinc</keyword>
<evidence type="ECO:0000256" key="2">
    <source>
        <dbReference type="ARBA" id="ARBA00022833"/>
    </source>
</evidence>
<feature type="domain" description="Peptidase M20 dimerisation" evidence="3">
    <location>
        <begin position="151"/>
        <end position="259"/>
    </location>
</feature>
<evidence type="ECO:0000313" key="5">
    <source>
        <dbReference type="Proteomes" id="UP000229901"/>
    </source>
</evidence>
<name>A0A2H0V5H5_9BACT</name>